<dbReference type="PANTHER" id="PTHR43595">
    <property type="entry name" value="37S RIBOSOMAL PROTEIN S26, MITOCHONDRIAL"/>
    <property type="match status" value="1"/>
</dbReference>
<dbReference type="Gene3D" id="3.55.40.20">
    <property type="entry name" value="Iron/manganese superoxide dismutase, C-terminal domain"/>
    <property type="match status" value="1"/>
</dbReference>
<keyword evidence="4" id="KW-1185">Reference proteome</keyword>
<dbReference type="GO" id="GO:0005737">
    <property type="term" value="C:cytoplasm"/>
    <property type="evidence" value="ECO:0007669"/>
    <property type="project" value="TreeGrafter"/>
</dbReference>
<dbReference type="Pfam" id="PF02777">
    <property type="entry name" value="Sod_Fe_C"/>
    <property type="match status" value="1"/>
</dbReference>
<protein>
    <recommendedName>
        <fullName evidence="2">Manganese/iron superoxide dismutase C-terminal domain-containing protein</fullName>
    </recommendedName>
</protein>
<accession>A0AAN7WSE1</accession>
<reference evidence="4" key="1">
    <citation type="submission" date="2023-07" db="EMBL/GenBank/DDBJ databases">
        <title>A draft genome of Kazachstania heterogenica Y-27499.</title>
        <authorList>
            <person name="Donic C."/>
            <person name="Kralova J.S."/>
            <person name="Fidel L."/>
            <person name="Ben-Dor S."/>
            <person name="Jung S."/>
        </authorList>
    </citation>
    <scope>NUCLEOTIDE SEQUENCE [LARGE SCALE GENOMIC DNA]</scope>
    <source>
        <strain evidence="4">Y27499</strain>
    </source>
</reference>
<dbReference type="PANTHER" id="PTHR43595:SF2">
    <property type="entry name" value="SMALL RIBOSOMAL SUBUNIT PROTEIN MS42"/>
    <property type="match status" value="1"/>
</dbReference>
<dbReference type="InterPro" id="IPR019832">
    <property type="entry name" value="Mn/Fe_SOD_C"/>
</dbReference>
<dbReference type="GO" id="GO:0046872">
    <property type="term" value="F:metal ion binding"/>
    <property type="evidence" value="ECO:0007669"/>
    <property type="project" value="InterPro"/>
</dbReference>
<dbReference type="Proteomes" id="UP001306508">
    <property type="component" value="Unassembled WGS sequence"/>
</dbReference>
<dbReference type="GO" id="GO:0004784">
    <property type="term" value="F:superoxide dismutase activity"/>
    <property type="evidence" value="ECO:0007669"/>
    <property type="project" value="InterPro"/>
</dbReference>
<organism evidence="3 4">
    <name type="scientific">Arxiozyma heterogenica</name>
    <dbReference type="NCBI Taxonomy" id="278026"/>
    <lineage>
        <taxon>Eukaryota</taxon>
        <taxon>Fungi</taxon>
        <taxon>Dikarya</taxon>
        <taxon>Ascomycota</taxon>
        <taxon>Saccharomycotina</taxon>
        <taxon>Saccharomycetes</taxon>
        <taxon>Saccharomycetales</taxon>
        <taxon>Saccharomycetaceae</taxon>
        <taxon>Arxiozyma</taxon>
    </lineage>
</organism>
<comment type="function">
    <text evidence="1">Component of the mitochondrial ribosome (mitoribosome), a dedicated translation machinery responsible for the synthesis of mitochondrial genome-encoded proteins, including at least some of the essential transmembrane subunits of the mitochondrial respiratory chain. The mitoribosomes are attached to the mitochondrial inner membrane and translation products are cotranslationally integrated into the membrane.</text>
</comment>
<name>A0AAN7WSE1_9SACH</name>
<comment type="caution">
    <text evidence="3">The sequence shown here is derived from an EMBL/GenBank/DDBJ whole genome shotgun (WGS) entry which is preliminary data.</text>
</comment>
<evidence type="ECO:0000313" key="3">
    <source>
        <dbReference type="EMBL" id="KAK5781477.1"/>
    </source>
</evidence>
<dbReference type="InterPro" id="IPR036324">
    <property type="entry name" value="Mn/Fe_SOD_N_sf"/>
</dbReference>
<evidence type="ECO:0000256" key="1">
    <source>
        <dbReference type="ARBA" id="ARBA00037226"/>
    </source>
</evidence>
<feature type="domain" description="Manganese/iron superoxide dismutase C-terminal" evidence="2">
    <location>
        <begin position="208"/>
        <end position="261"/>
    </location>
</feature>
<dbReference type="SUPFAM" id="SSF54719">
    <property type="entry name" value="Fe,Mn superoxide dismutase (SOD), C-terminal domain"/>
    <property type="match status" value="1"/>
</dbReference>
<sequence>MFKKSMLKSTIIRRSIHTVPKLPNINSLSKQGIPPILSSKGFNTVWNQYQAYLCDQLTMATAGTSLESYYPFHIILNTAKKPFQTNIFNLASATHNNHLFIENILPVDKGSNSQKVENRPSDIFLSRIEMSFGKKWDDLKDNIIADINTKLLGQGWFCLVENAQKQLQALYLQNNGTPYYFPRNQLIDMNSAINIDEFSYLQKIREMVSNNKNGKIQDWTLPIIMINVWDFAYLEDYGVAGRKKYLHNVLNNLNWNVINKRLYN</sequence>
<dbReference type="SUPFAM" id="SSF46609">
    <property type="entry name" value="Fe,Mn superoxide dismutase (SOD), N-terminal domain"/>
    <property type="match status" value="1"/>
</dbReference>
<dbReference type="InterPro" id="IPR036314">
    <property type="entry name" value="SOD_C_sf"/>
</dbReference>
<dbReference type="AlphaFoldDB" id="A0AAN7WSE1"/>
<proteinExistence type="predicted"/>
<dbReference type="EMBL" id="JAWIZZ010000035">
    <property type="protein sequence ID" value="KAK5781477.1"/>
    <property type="molecule type" value="Genomic_DNA"/>
</dbReference>
<evidence type="ECO:0000313" key="4">
    <source>
        <dbReference type="Proteomes" id="UP001306508"/>
    </source>
</evidence>
<evidence type="ECO:0000259" key="2">
    <source>
        <dbReference type="Pfam" id="PF02777"/>
    </source>
</evidence>
<gene>
    <name evidence="3" type="ORF">RI543_001024</name>
</gene>